<dbReference type="AlphaFoldDB" id="A0A0D9QEW1"/>
<feature type="transmembrane region" description="Helical" evidence="2">
    <location>
        <begin position="286"/>
        <end position="305"/>
    </location>
</feature>
<name>A0A0D9QEW1_PLAFR</name>
<dbReference type="RefSeq" id="XP_012337832.1">
    <property type="nucleotide sequence ID" value="XM_012482409.1"/>
</dbReference>
<evidence type="ECO:0000313" key="3">
    <source>
        <dbReference type="EMBL" id="KJP85539.1"/>
    </source>
</evidence>
<dbReference type="GeneID" id="24270119"/>
<sequence length="374" mass="42577">MRTSRVLKGETNVQTLLQQHNTMFEEKFMGSVDSAGDTCLQDRSDVTKHCDSSNSRSRKSSPRDSSRTHSNSTMHRGNVDKSNESLNLNNFDDDNGERTVDRSTNFGSMDSIFERPSDDRDDVDQAVSASAHVGSMDSLFGERAHDDLEDKDRMAEASEYHNKDKKYSTRAGVNVDDEVHYYIDKLQQQNKFSGSPSGGVFNNTMLGKFFRKIFPTVGSEMRRHMNMQTKENRNYSDGKVKGIGKWFNLARDRRPFALLGVFGVFFFLFLTFLIKMNFFGLTSLLYALFLPPFTVPIFLLVPLAISYALPFIAMAALCGGYSFLLFYYVFKLYKGRRPEEYIDESITNGDIKSLKAMKNIAADNTNSECRIRRP</sequence>
<dbReference type="EMBL" id="KQ001720">
    <property type="protein sequence ID" value="KJP85539.1"/>
    <property type="molecule type" value="Genomic_DNA"/>
</dbReference>
<gene>
    <name evidence="3" type="ORF">AK88_04805</name>
</gene>
<organism evidence="3 4">
    <name type="scientific">Plasmodium fragile</name>
    <dbReference type="NCBI Taxonomy" id="5857"/>
    <lineage>
        <taxon>Eukaryota</taxon>
        <taxon>Sar</taxon>
        <taxon>Alveolata</taxon>
        <taxon>Apicomplexa</taxon>
        <taxon>Aconoidasida</taxon>
        <taxon>Haemosporida</taxon>
        <taxon>Plasmodiidae</taxon>
        <taxon>Plasmodium</taxon>
        <taxon>Plasmodium (Plasmodium)</taxon>
    </lineage>
</organism>
<evidence type="ECO:0000313" key="4">
    <source>
        <dbReference type="Proteomes" id="UP000054561"/>
    </source>
</evidence>
<evidence type="ECO:0000256" key="1">
    <source>
        <dbReference type="SAM" id="MobiDB-lite"/>
    </source>
</evidence>
<keyword evidence="2" id="KW-0812">Transmembrane</keyword>
<evidence type="ECO:0000256" key="2">
    <source>
        <dbReference type="SAM" id="Phobius"/>
    </source>
</evidence>
<keyword evidence="4" id="KW-1185">Reference proteome</keyword>
<protein>
    <submittedName>
        <fullName evidence="3">Uncharacterized protein</fullName>
    </submittedName>
</protein>
<feature type="region of interest" description="Disordered" evidence="1">
    <location>
        <begin position="44"/>
        <end position="127"/>
    </location>
</feature>
<feature type="transmembrane region" description="Helical" evidence="2">
    <location>
        <begin position="256"/>
        <end position="274"/>
    </location>
</feature>
<feature type="transmembrane region" description="Helical" evidence="2">
    <location>
        <begin position="311"/>
        <end position="330"/>
    </location>
</feature>
<dbReference type="OMA" id="MAEASEY"/>
<accession>A0A0D9QEW1</accession>
<keyword evidence="2" id="KW-0472">Membrane</keyword>
<proteinExistence type="predicted"/>
<dbReference type="Proteomes" id="UP000054561">
    <property type="component" value="Unassembled WGS sequence"/>
</dbReference>
<dbReference type="OrthoDB" id="389525at2759"/>
<dbReference type="VEuPathDB" id="PlasmoDB:AK88_04805"/>
<keyword evidence="2" id="KW-1133">Transmembrane helix</keyword>
<reference evidence="3 4" key="1">
    <citation type="submission" date="2014-03" db="EMBL/GenBank/DDBJ databases">
        <title>The Genome Sequence of Plasmodium fragile nilgiri.</title>
        <authorList>
            <consortium name="The Broad Institute Genomics Platform"/>
            <consortium name="The Broad Institute Genome Sequencing Center for Infectious Disease"/>
            <person name="Neafsey D."/>
            <person name="Duraisingh M."/>
            <person name="Young S.K."/>
            <person name="Zeng Q."/>
            <person name="Gargeya S."/>
            <person name="Abouelleil A."/>
            <person name="Alvarado L."/>
            <person name="Chapman S.B."/>
            <person name="Gainer-Dewar J."/>
            <person name="Goldberg J."/>
            <person name="Griggs A."/>
            <person name="Gujja S."/>
            <person name="Hansen M."/>
            <person name="Howarth C."/>
            <person name="Imamovic A."/>
            <person name="Larimer J."/>
            <person name="Pearson M."/>
            <person name="Poon T.W."/>
            <person name="Priest M."/>
            <person name="Roberts A."/>
            <person name="Saif S."/>
            <person name="Shea T."/>
            <person name="Sykes S."/>
            <person name="Wortman J."/>
            <person name="Nusbaum C."/>
            <person name="Birren B."/>
        </authorList>
    </citation>
    <scope>NUCLEOTIDE SEQUENCE [LARGE SCALE GENOMIC DNA]</scope>
    <source>
        <strain evidence="4">nilgiri</strain>
    </source>
</reference>